<protein>
    <submittedName>
        <fullName evidence="2">Uncharacterized protein</fullName>
    </submittedName>
</protein>
<keyword evidence="3" id="KW-1185">Reference proteome</keyword>
<proteinExistence type="predicted"/>
<dbReference type="Proteomes" id="UP000000305">
    <property type="component" value="Unassembled WGS sequence"/>
</dbReference>
<name>E9GRI5_DAPPU</name>
<sequence length="184" mass="20605">MARALSIQVRQFNFGEHLLGCIGHIIHLAAKQGLKALGLCKPPTNVDASEESNNNDQSDVDEYAPDLDSLPSVPGTIMFRIHGIVIAVRSSPQRRAAFQDVVKIAYPDEKDVGKLMLIQDVTTRWNSSYRWVNNAGVAEIDSTEEDDSWLTLPFKKRKMSSVGVEAQRYFQEAVIDGKERPQMF</sequence>
<accession>E9GRI5</accession>
<evidence type="ECO:0000256" key="1">
    <source>
        <dbReference type="SAM" id="MobiDB-lite"/>
    </source>
</evidence>
<organism evidence="2 3">
    <name type="scientific">Daphnia pulex</name>
    <name type="common">Water flea</name>
    <dbReference type="NCBI Taxonomy" id="6669"/>
    <lineage>
        <taxon>Eukaryota</taxon>
        <taxon>Metazoa</taxon>
        <taxon>Ecdysozoa</taxon>
        <taxon>Arthropoda</taxon>
        <taxon>Crustacea</taxon>
        <taxon>Branchiopoda</taxon>
        <taxon>Diplostraca</taxon>
        <taxon>Cladocera</taxon>
        <taxon>Anomopoda</taxon>
        <taxon>Daphniidae</taxon>
        <taxon>Daphnia</taxon>
    </lineage>
</organism>
<dbReference type="InParanoid" id="E9GRI5"/>
<dbReference type="HOGENOM" id="CLU_1469675_0_0_1"/>
<evidence type="ECO:0000313" key="2">
    <source>
        <dbReference type="EMBL" id="EFX77778.1"/>
    </source>
</evidence>
<reference evidence="2 3" key="1">
    <citation type="journal article" date="2011" name="Science">
        <title>The ecoresponsive genome of Daphnia pulex.</title>
        <authorList>
            <person name="Colbourne J.K."/>
            <person name="Pfrender M.E."/>
            <person name="Gilbert D."/>
            <person name="Thomas W.K."/>
            <person name="Tucker A."/>
            <person name="Oakley T.H."/>
            <person name="Tokishita S."/>
            <person name="Aerts A."/>
            <person name="Arnold G.J."/>
            <person name="Basu M.K."/>
            <person name="Bauer D.J."/>
            <person name="Caceres C.E."/>
            <person name="Carmel L."/>
            <person name="Casola C."/>
            <person name="Choi J.H."/>
            <person name="Detter J.C."/>
            <person name="Dong Q."/>
            <person name="Dusheyko S."/>
            <person name="Eads B.D."/>
            <person name="Frohlich T."/>
            <person name="Geiler-Samerotte K.A."/>
            <person name="Gerlach D."/>
            <person name="Hatcher P."/>
            <person name="Jogdeo S."/>
            <person name="Krijgsveld J."/>
            <person name="Kriventseva E.V."/>
            <person name="Kultz D."/>
            <person name="Laforsch C."/>
            <person name="Lindquist E."/>
            <person name="Lopez J."/>
            <person name="Manak J.R."/>
            <person name="Muller J."/>
            <person name="Pangilinan J."/>
            <person name="Patwardhan R.P."/>
            <person name="Pitluck S."/>
            <person name="Pritham E.J."/>
            <person name="Rechtsteiner A."/>
            <person name="Rho M."/>
            <person name="Rogozin I.B."/>
            <person name="Sakarya O."/>
            <person name="Salamov A."/>
            <person name="Schaack S."/>
            <person name="Shapiro H."/>
            <person name="Shiga Y."/>
            <person name="Skalitzky C."/>
            <person name="Smith Z."/>
            <person name="Souvorov A."/>
            <person name="Sung W."/>
            <person name="Tang Z."/>
            <person name="Tsuchiya D."/>
            <person name="Tu H."/>
            <person name="Vos H."/>
            <person name="Wang M."/>
            <person name="Wolf Y.I."/>
            <person name="Yamagata H."/>
            <person name="Yamada T."/>
            <person name="Ye Y."/>
            <person name="Shaw J.R."/>
            <person name="Andrews J."/>
            <person name="Crease T.J."/>
            <person name="Tang H."/>
            <person name="Lucas S.M."/>
            <person name="Robertson H.M."/>
            <person name="Bork P."/>
            <person name="Koonin E.V."/>
            <person name="Zdobnov E.M."/>
            <person name="Grigoriev I.V."/>
            <person name="Lynch M."/>
            <person name="Boore J.L."/>
        </authorList>
    </citation>
    <scope>NUCLEOTIDE SEQUENCE [LARGE SCALE GENOMIC DNA]</scope>
</reference>
<dbReference type="AlphaFoldDB" id="E9GRI5"/>
<evidence type="ECO:0000313" key="3">
    <source>
        <dbReference type="Proteomes" id="UP000000305"/>
    </source>
</evidence>
<dbReference type="OrthoDB" id="4505704at2759"/>
<dbReference type="EMBL" id="GL732560">
    <property type="protein sequence ID" value="EFX77778.1"/>
    <property type="molecule type" value="Genomic_DNA"/>
</dbReference>
<gene>
    <name evidence="2" type="ORF">DAPPUDRAFT_246972</name>
</gene>
<dbReference type="KEGG" id="dpx:DAPPUDRAFT_246972"/>
<feature type="region of interest" description="Disordered" evidence="1">
    <location>
        <begin position="45"/>
        <end position="65"/>
    </location>
</feature>